<evidence type="ECO:0000256" key="10">
    <source>
        <dbReference type="SAM" id="Phobius"/>
    </source>
</evidence>
<name>A0A5J4NVI8_9TREM</name>
<dbReference type="InterPro" id="IPR004178">
    <property type="entry name" value="CaM-bd_dom"/>
</dbReference>
<feature type="domain" description="Calmodulin-binding" evidence="11">
    <location>
        <begin position="339"/>
        <end position="408"/>
    </location>
</feature>
<keyword evidence="6 10" id="KW-0472">Membrane</keyword>
<dbReference type="InterPro" id="IPR013099">
    <property type="entry name" value="K_chnl_dom"/>
</dbReference>
<evidence type="ECO:0000256" key="1">
    <source>
        <dbReference type="ARBA" id="ARBA00004141"/>
    </source>
</evidence>
<dbReference type="InterPro" id="IPR015449">
    <property type="entry name" value="K_chnl_Ca-activ_SK"/>
</dbReference>
<feature type="region of interest" description="Disordered" evidence="9">
    <location>
        <begin position="460"/>
        <end position="482"/>
    </location>
</feature>
<feature type="transmembrane region" description="Helical" evidence="10">
    <location>
        <begin position="157"/>
        <end position="176"/>
    </location>
</feature>
<dbReference type="InterPro" id="IPR036122">
    <property type="entry name" value="CaM-bd_dom_sf"/>
</dbReference>
<feature type="compositionally biased region" description="Basic and acidic residues" evidence="9">
    <location>
        <begin position="66"/>
        <end position="77"/>
    </location>
</feature>
<protein>
    <submittedName>
        <fullName evidence="12">Potassium intermediate/small conductance calcium-activated channel subfamily N member 3</fullName>
    </submittedName>
</protein>
<keyword evidence="3 10" id="KW-0812">Transmembrane</keyword>
<reference evidence="12 13" key="1">
    <citation type="journal article" date="2019" name="Gigascience">
        <title>Whole-genome sequence of the oriental lung fluke Paragonimus westermani.</title>
        <authorList>
            <person name="Oey H."/>
            <person name="Zakrzewski M."/>
            <person name="Narain K."/>
            <person name="Devi K.R."/>
            <person name="Agatsuma T."/>
            <person name="Nawaratna S."/>
            <person name="Gobert G.N."/>
            <person name="Jones M.K."/>
            <person name="Ragan M.A."/>
            <person name="McManus D.P."/>
            <person name="Krause L."/>
        </authorList>
    </citation>
    <scope>NUCLEOTIDE SEQUENCE [LARGE SCALE GENOMIC DNA]</scope>
    <source>
        <strain evidence="12 13">IND2009</strain>
    </source>
</reference>
<dbReference type="SUPFAM" id="SSF81324">
    <property type="entry name" value="Voltage-gated potassium channels"/>
    <property type="match status" value="1"/>
</dbReference>
<keyword evidence="13" id="KW-1185">Reference proteome</keyword>
<evidence type="ECO:0000313" key="12">
    <source>
        <dbReference type="EMBL" id="KAA3679210.1"/>
    </source>
</evidence>
<evidence type="ECO:0000256" key="9">
    <source>
        <dbReference type="SAM" id="MobiDB-lite"/>
    </source>
</evidence>
<sequence>MNAEKSKYSTSNETGSRISSPAAMRTHSSLLGAFACSSTKSSCLPLGLVRDSFRRTDRSFTGTASCERRDNLSDKPNTDVQSEKPVSTTFTSKTASGKTVKAVQTRLFPGQQNDSPKISSTTQDDKLETEVYDYFSSRYLYSLLTAMESLYSLMMKSLISVSTFMLVFLIILYHAVDIQPQMQESETTSELNEEIYIVLFNQDQTFSRNFCAHIFWGNNRKPVKRLLGLTDCQIQHDNQSPDRPIWRIQDSTEQPLSGVVELRKGNAKEKSAVADVDFEAILSCRSVVFLVFRQVNPDLDKMLNTMWLIAVTFLSIGYGDVVPNTHCGRSISVIAGVMLRHSAANVLRETWLFYKHTRLVKRVFPSRVRRHQRKFLQAINRLRRAKDKQRKLKEDANSMVDLVKLQTGIHEMVSYIRTDQAVFVQRLISVEKCMNQLQIQLNQLPETLTGLLSSPMKRLSDSTTETVALSNINKPDPGPNDP</sequence>
<dbReference type="Pfam" id="PF03530">
    <property type="entry name" value="SK_channel"/>
    <property type="match status" value="1"/>
</dbReference>
<dbReference type="SUPFAM" id="SSF81327">
    <property type="entry name" value="Small-conductance potassium channel"/>
    <property type="match status" value="1"/>
</dbReference>
<comment type="subcellular location">
    <subcellularLocation>
        <location evidence="1">Membrane</location>
        <topology evidence="1">Multi-pass membrane protein</topology>
    </subcellularLocation>
</comment>
<feature type="coiled-coil region" evidence="8">
    <location>
        <begin position="368"/>
        <end position="399"/>
    </location>
</feature>
<evidence type="ECO:0000259" key="11">
    <source>
        <dbReference type="SMART" id="SM01053"/>
    </source>
</evidence>
<dbReference type="Gene3D" id="1.10.287.70">
    <property type="match status" value="1"/>
</dbReference>
<evidence type="ECO:0000256" key="3">
    <source>
        <dbReference type="ARBA" id="ARBA00022692"/>
    </source>
</evidence>
<dbReference type="AlphaFoldDB" id="A0A5J4NVI8"/>
<keyword evidence="2" id="KW-0813">Transport</keyword>
<dbReference type="GO" id="GO:0016286">
    <property type="term" value="F:small conductance calcium-activated potassium channel activity"/>
    <property type="evidence" value="ECO:0007669"/>
    <property type="project" value="InterPro"/>
</dbReference>
<gene>
    <name evidence="12" type="ORF">DEA37_0009614</name>
</gene>
<dbReference type="Proteomes" id="UP000324629">
    <property type="component" value="Unassembled WGS sequence"/>
</dbReference>
<evidence type="ECO:0000256" key="8">
    <source>
        <dbReference type="SAM" id="Coils"/>
    </source>
</evidence>
<proteinExistence type="predicted"/>
<dbReference type="GO" id="GO:0005516">
    <property type="term" value="F:calmodulin binding"/>
    <property type="evidence" value="ECO:0007669"/>
    <property type="project" value="InterPro"/>
</dbReference>
<organism evidence="12 13">
    <name type="scientific">Paragonimus westermani</name>
    <dbReference type="NCBI Taxonomy" id="34504"/>
    <lineage>
        <taxon>Eukaryota</taxon>
        <taxon>Metazoa</taxon>
        <taxon>Spiralia</taxon>
        <taxon>Lophotrochozoa</taxon>
        <taxon>Platyhelminthes</taxon>
        <taxon>Trematoda</taxon>
        <taxon>Digenea</taxon>
        <taxon>Plagiorchiida</taxon>
        <taxon>Troglotremata</taxon>
        <taxon>Troglotrematidae</taxon>
        <taxon>Paragonimus</taxon>
    </lineage>
</organism>
<evidence type="ECO:0000256" key="7">
    <source>
        <dbReference type="ARBA" id="ARBA00023303"/>
    </source>
</evidence>
<dbReference type="PANTHER" id="PTHR10153">
    <property type="entry name" value="SMALL CONDUCTANCE CALCIUM-ACTIVATED POTASSIUM CHANNEL"/>
    <property type="match status" value="1"/>
</dbReference>
<keyword evidence="7" id="KW-0407">Ion channel</keyword>
<dbReference type="SMART" id="SM01053">
    <property type="entry name" value="CaMBD"/>
    <property type="match status" value="1"/>
</dbReference>
<accession>A0A5J4NVI8</accession>
<dbReference type="EMBL" id="QNGE01000812">
    <property type="protein sequence ID" value="KAA3679210.1"/>
    <property type="molecule type" value="Genomic_DNA"/>
</dbReference>
<keyword evidence="8" id="KW-0175">Coiled coil</keyword>
<feature type="compositionally biased region" description="Polar residues" evidence="9">
    <location>
        <begin position="8"/>
        <end position="19"/>
    </location>
</feature>
<evidence type="ECO:0000256" key="6">
    <source>
        <dbReference type="ARBA" id="ARBA00023136"/>
    </source>
</evidence>
<comment type="caution">
    <text evidence="12">The sequence shown here is derived from an EMBL/GenBank/DDBJ whole genome shotgun (WGS) entry which is preliminary data.</text>
</comment>
<feature type="compositionally biased region" description="Polar residues" evidence="9">
    <location>
        <begin position="461"/>
        <end position="473"/>
    </location>
</feature>
<feature type="compositionally biased region" description="Polar residues" evidence="9">
    <location>
        <begin position="78"/>
        <end position="91"/>
    </location>
</feature>
<feature type="region of interest" description="Disordered" evidence="9">
    <location>
        <begin position="64"/>
        <end position="91"/>
    </location>
</feature>
<dbReference type="Pfam" id="PF07885">
    <property type="entry name" value="Ion_trans_2"/>
    <property type="match status" value="1"/>
</dbReference>
<evidence type="ECO:0000256" key="5">
    <source>
        <dbReference type="ARBA" id="ARBA00023065"/>
    </source>
</evidence>
<evidence type="ECO:0000313" key="13">
    <source>
        <dbReference type="Proteomes" id="UP000324629"/>
    </source>
</evidence>
<evidence type="ECO:0000256" key="2">
    <source>
        <dbReference type="ARBA" id="ARBA00022448"/>
    </source>
</evidence>
<feature type="region of interest" description="Disordered" evidence="9">
    <location>
        <begin position="1"/>
        <end position="21"/>
    </location>
</feature>
<dbReference type="Pfam" id="PF02888">
    <property type="entry name" value="CaMBD"/>
    <property type="match status" value="1"/>
</dbReference>
<keyword evidence="5" id="KW-0406">Ion transport</keyword>
<evidence type="ECO:0000256" key="4">
    <source>
        <dbReference type="ARBA" id="ARBA00022989"/>
    </source>
</evidence>
<dbReference type="GO" id="GO:0016020">
    <property type="term" value="C:membrane"/>
    <property type="evidence" value="ECO:0007669"/>
    <property type="project" value="UniProtKB-SubCell"/>
</dbReference>
<keyword evidence="4 10" id="KW-1133">Transmembrane helix</keyword>